<dbReference type="PANTHER" id="PTHR30482:SF17">
    <property type="entry name" value="ABC TRANSPORTER ATP-BINDING PROTEIN"/>
    <property type="match status" value="1"/>
</dbReference>
<comment type="subcellular location">
    <subcellularLocation>
        <location evidence="1">Cell membrane</location>
        <topology evidence="1">Multi-pass membrane protein</topology>
    </subcellularLocation>
</comment>
<feature type="transmembrane region" description="Helical" evidence="6">
    <location>
        <begin position="38"/>
        <end position="57"/>
    </location>
</feature>
<protein>
    <submittedName>
        <fullName evidence="7">ABC transporter permease</fullName>
    </submittedName>
</protein>
<dbReference type="GO" id="GO:0015658">
    <property type="term" value="F:branched-chain amino acid transmembrane transporter activity"/>
    <property type="evidence" value="ECO:0007669"/>
    <property type="project" value="InterPro"/>
</dbReference>
<proteinExistence type="predicted"/>
<feature type="transmembrane region" description="Helical" evidence="6">
    <location>
        <begin position="92"/>
        <end position="114"/>
    </location>
</feature>
<evidence type="ECO:0000256" key="1">
    <source>
        <dbReference type="ARBA" id="ARBA00004651"/>
    </source>
</evidence>
<evidence type="ECO:0000313" key="7">
    <source>
        <dbReference type="EMBL" id="ANV99976.1"/>
    </source>
</evidence>
<dbReference type="STRING" id="1274631.LMTR13_07065"/>
<dbReference type="CDD" id="cd06581">
    <property type="entry name" value="TM_PBP1_LivM_like"/>
    <property type="match status" value="1"/>
</dbReference>
<organism evidence="7 8">
    <name type="scientific">Bradyrhizobium icense</name>
    <dbReference type="NCBI Taxonomy" id="1274631"/>
    <lineage>
        <taxon>Bacteria</taxon>
        <taxon>Pseudomonadati</taxon>
        <taxon>Pseudomonadota</taxon>
        <taxon>Alphaproteobacteria</taxon>
        <taxon>Hyphomicrobiales</taxon>
        <taxon>Nitrobacteraceae</taxon>
        <taxon>Bradyrhizobium</taxon>
    </lineage>
</organism>
<feature type="transmembrane region" description="Helical" evidence="6">
    <location>
        <begin position="325"/>
        <end position="346"/>
    </location>
</feature>
<feature type="transmembrane region" description="Helical" evidence="6">
    <location>
        <begin position="69"/>
        <end position="86"/>
    </location>
</feature>
<evidence type="ECO:0000256" key="6">
    <source>
        <dbReference type="SAM" id="Phobius"/>
    </source>
</evidence>
<gene>
    <name evidence="7" type="ORF">LMTR13_07065</name>
</gene>
<evidence type="ECO:0000313" key="8">
    <source>
        <dbReference type="Proteomes" id="UP000092839"/>
    </source>
</evidence>
<sequence>MMILSGDPPRSRVLSILLVAIIAALAVAPLLFPGAKAMNVATKICIFAALVASYDLLLGYTGSVSFAHTMFYGIGSYGIAIALYSMGPTWTAVATGLALALPLAALLALGIGLFSLRVEAIFFAMITLAVASAFLVLASQLSWLTGGEDGRSFQLPELLRPGTILIPKDWFGFAINGRTLTYYIVFAACAAMILGLLRVVNSPFGRVLQAIRENRFRAEALGYRTVFHLTYANCLAALVAASAGALNALWLRYAGPDTSLSFSIMLDILLMVVIGGMGTMYGAIVGAAIFILAQNYLQALMSVASEAAANAGLPLLPGLLHPDRWLLWLGLLFIASVYFFPTGIVGRLRAGRIKPSGSVH</sequence>
<dbReference type="RefSeq" id="WP_065727264.1">
    <property type="nucleotide sequence ID" value="NZ_CP016428.1"/>
</dbReference>
<keyword evidence="5 6" id="KW-0472">Membrane</keyword>
<feature type="transmembrane region" description="Helical" evidence="6">
    <location>
        <begin position="121"/>
        <end position="143"/>
    </location>
</feature>
<evidence type="ECO:0000256" key="2">
    <source>
        <dbReference type="ARBA" id="ARBA00022475"/>
    </source>
</evidence>
<dbReference type="GO" id="GO:0005886">
    <property type="term" value="C:plasma membrane"/>
    <property type="evidence" value="ECO:0007669"/>
    <property type="project" value="UniProtKB-SubCell"/>
</dbReference>
<feature type="transmembrane region" description="Helical" evidence="6">
    <location>
        <begin position="12"/>
        <end position="32"/>
    </location>
</feature>
<feature type="transmembrane region" description="Helical" evidence="6">
    <location>
        <begin position="299"/>
        <end position="319"/>
    </location>
</feature>
<dbReference type="Pfam" id="PF02653">
    <property type="entry name" value="BPD_transp_2"/>
    <property type="match status" value="1"/>
</dbReference>
<dbReference type="KEGG" id="bic:LMTR13_07065"/>
<dbReference type="AlphaFoldDB" id="A0A1B1UB35"/>
<dbReference type="Proteomes" id="UP000092839">
    <property type="component" value="Chromosome"/>
</dbReference>
<feature type="transmembrane region" description="Helical" evidence="6">
    <location>
        <begin position="221"/>
        <end position="248"/>
    </location>
</feature>
<reference evidence="7 8" key="1">
    <citation type="submission" date="2016-07" db="EMBL/GenBank/DDBJ databases">
        <title>Complete genome sequence of Bradyrhizobium icense LMTR 13T, a potential inoculant strain isolated from lima bean (Phaseolus lunatus) in Peru.</title>
        <authorList>
            <person name="Ormeno-Orrillo E."/>
            <person name="Duran D."/>
            <person name="Rogel M.A."/>
            <person name="Rey L."/>
            <person name="Imperial J."/>
            <person name="Ruiz-Argueso T."/>
            <person name="Martinez-Romero E."/>
        </authorList>
    </citation>
    <scope>NUCLEOTIDE SEQUENCE [LARGE SCALE GENOMIC DNA]</scope>
    <source>
        <strain evidence="7 8">LMTR 13</strain>
    </source>
</reference>
<evidence type="ECO:0000256" key="3">
    <source>
        <dbReference type="ARBA" id="ARBA00022692"/>
    </source>
</evidence>
<dbReference type="PANTHER" id="PTHR30482">
    <property type="entry name" value="HIGH-AFFINITY BRANCHED-CHAIN AMINO ACID TRANSPORT SYSTEM PERMEASE"/>
    <property type="match status" value="1"/>
</dbReference>
<dbReference type="EMBL" id="CP016428">
    <property type="protein sequence ID" value="ANV99976.1"/>
    <property type="molecule type" value="Genomic_DNA"/>
</dbReference>
<evidence type="ECO:0000256" key="5">
    <source>
        <dbReference type="ARBA" id="ARBA00023136"/>
    </source>
</evidence>
<name>A0A1B1UB35_9BRAD</name>
<keyword evidence="2" id="KW-1003">Cell membrane</keyword>
<accession>A0A1B1UB35</accession>
<feature type="transmembrane region" description="Helical" evidence="6">
    <location>
        <begin position="268"/>
        <end position="292"/>
    </location>
</feature>
<evidence type="ECO:0000256" key="4">
    <source>
        <dbReference type="ARBA" id="ARBA00022989"/>
    </source>
</evidence>
<dbReference type="InterPro" id="IPR043428">
    <property type="entry name" value="LivM-like"/>
</dbReference>
<keyword evidence="8" id="KW-1185">Reference proteome</keyword>
<dbReference type="InterPro" id="IPR001851">
    <property type="entry name" value="ABC_transp_permease"/>
</dbReference>
<keyword evidence="4 6" id="KW-1133">Transmembrane helix</keyword>
<keyword evidence="3 6" id="KW-0812">Transmembrane</keyword>
<feature type="transmembrane region" description="Helical" evidence="6">
    <location>
        <begin position="180"/>
        <end position="200"/>
    </location>
</feature>